<dbReference type="Proteomes" id="UP000470213">
    <property type="component" value="Unassembled WGS sequence"/>
</dbReference>
<evidence type="ECO:0000313" key="2">
    <source>
        <dbReference type="Proteomes" id="UP000470213"/>
    </source>
</evidence>
<gene>
    <name evidence="1" type="ORF">GTH32_04865</name>
</gene>
<proteinExistence type="predicted"/>
<dbReference type="RefSeq" id="WP_163084117.1">
    <property type="nucleotide sequence ID" value="NZ_JAAAWN010000004.1"/>
</dbReference>
<evidence type="ECO:0000313" key="1">
    <source>
        <dbReference type="EMBL" id="NDV90529.1"/>
    </source>
</evidence>
<accession>A0A7X5LK96</accession>
<reference evidence="1 2" key="1">
    <citation type="submission" date="2020-01" db="EMBL/GenBank/DDBJ databases">
        <authorList>
            <person name="Chen J."/>
            <person name="Zhu S."/>
            <person name="Yang J."/>
        </authorList>
    </citation>
    <scope>NUCLEOTIDE SEQUENCE [LARGE SCALE GENOMIC DNA]</scope>
    <source>
        <strain evidence="1 2">345S023</strain>
    </source>
</reference>
<dbReference type="EMBL" id="JAAAWN010000004">
    <property type="protein sequence ID" value="NDV90529.1"/>
    <property type="molecule type" value="Genomic_DNA"/>
</dbReference>
<organism evidence="1 2">
    <name type="scientific">Alteromonas profundi</name>
    <dbReference type="NCBI Taxonomy" id="2696062"/>
    <lineage>
        <taxon>Bacteria</taxon>
        <taxon>Pseudomonadati</taxon>
        <taxon>Pseudomonadota</taxon>
        <taxon>Gammaproteobacteria</taxon>
        <taxon>Alteromonadales</taxon>
        <taxon>Alteromonadaceae</taxon>
        <taxon>Alteromonas/Salinimonas group</taxon>
        <taxon>Alteromonas</taxon>
    </lineage>
</organism>
<comment type="caution">
    <text evidence="1">The sequence shown here is derived from an EMBL/GenBank/DDBJ whole genome shotgun (WGS) entry which is preliminary data.</text>
</comment>
<dbReference type="AlphaFoldDB" id="A0A7X5LK96"/>
<keyword evidence="2" id="KW-1185">Reference proteome</keyword>
<name>A0A7X5LK96_9ALTE</name>
<sequence>MTWAFSDYIHALIDFMPPLLYHQSRVHCAKPTNRKPRFPAANAPRVGTAEYNIDVERQKVLCPPCRGSNHFYTSKANAMPLLNNSNGSECVSCGLVYVRTHKFVSSYYNQEFEKKVQRFMVKLS</sequence>
<protein>
    <submittedName>
        <fullName evidence="1">Uncharacterized protein</fullName>
    </submittedName>
</protein>